<accession>A0ABW5QJY9</accession>
<gene>
    <name evidence="2" type="ORF">ACFSX5_09600</name>
</gene>
<evidence type="ECO:0000313" key="2">
    <source>
        <dbReference type="EMBL" id="MFD2648044.1"/>
    </source>
</evidence>
<feature type="domain" description="YjiS-like" evidence="1">
    <location>
        <begin position="7"/>
        <end position="39"/>
    </location>
</feature>
<organism evidence="2 3">
    <name type="scientific">Devosia albogilva</name>
    <dbReference type="NCBI Taxonomy" id="429726"/>
    <lineage>
        <taxon>Bacteria</taxon>
        <taxon>Pseudomonadati</taxon>
        <taxon>Pseudomonadota</taxon>
        <taxon>Alphaproteobacteria</taxon>
        <taxon>Hyphomicrobiales</taxon>
        <taxon>Devosiaceae</taxon>
        <taxon>Devosia</taxon>
    </lineage>
</organism>
<comment type="caution">
    <text evidence="2">The sequence shown here is derived from an EMBL/GenBank/DDBJ whole genome shotgun (WGS) entry which is preliminary data.</text>
</comment>
<proteinExistence type="predicted"/>
<name>A0ABW5QJY9_9HYPH</name>
<dbReference type="EMBL" id="JBHUNP010000001">
    <property type="protein sequence ID" value="MFD2648044.1"/>
    <property type="molecule type" value="Genomic_DNA"/>
</dbReference>
<protein>
    <submittedName>
        <fullName evidence="2">DUF1127 domain-containing protein</fullName>
    </submittedName>
</protein>
<dbReference type="Proteomes" id="UP001597521">
    <property type="component" value="Unassembled WGS sequence"/>
</dbReference>
<dbReference type="RefSeq" id="WP_386833113.1">
    <property type="nucleotide sequence ID" value="NZ_JBHUNP010000001.1"/>
</dbReference>
<evidence type="ECO:0000313" key="3">
    <source>
        <dbReference type="Proteomes" id="UP001597521"/>
    </source>
</evidence>
<dbReference type="InterPro" id="IPR009506">
    <property type="entry name" value="YjiS-like"/>
</dbReference>
<reference evidence="3" key="1">
    <citation type="journal article" date="2019" name="Int. J. Syst. Evol. Microbiol.">
        <title>The Global Catalogue of Microorganisms (GCM) 10K type strain sequencing project: providing services to taxonomists for standard genome sequencing and annotation.</title>
        <authorList>
            <consortium name="The Broad Institute Genomics Platform"/>
            <consortium name="The Broad Institute Genome Sequencing Center for Infectious Disease"/>
            <person name="Wu L."/>
            <person name="Ma J."/>
        </authorList>
    </citation>
    <scope>NUCLEOTIDE SEQUENCE [LARGE SCALE GENOMIC DNA]</scope>
    <source>
        <strain evidence="3">CCM 7427</strain>
    </source>
</reference>
<dbReference type="Pfam" id="PF06568">
    <property type="entry name" value="YjiS-like"/>
    <property type="match status" value="1"/>
</dbReference>
<evidence type="ECO:0000259" key="1">
    <source>
        <dbReference type="Pfam" id="PF06568"/>
    </source>
</evidence>
<keyword evidence="3" id="KW-1185">Reference proteome</keyword>
<sequence>MHPWTRKYLDWRQRRIAIRKLHQLDDRMLTDIGTRRDAIGRFVAGYNDCI</sequence>